<organism evidence="1">
    <name type="scientific">Caulobacter phage BL57</name>
    <dbReference type="NCBI Taxonomy" id="3348355"/>
    <lineage>
        <taxon>Viruses</taxon>
    </lineage>
</organism>
<name>A0AB74UH69_9VIRU</name>
<gene>
    <name evidence="1" type="ORF">BL57_274</name>
</gene>
<sequence length="169" mass="18986">MADFSRARRSMETADLIERLKVLYDLEDARDIPDEETKAALKEAVVHLGQLHEQVELGETLQKSYQSLVNFYKNDALASSQEPDFKRAARELHLIEGYPPRMRLAVGGFRKAMDEQGFLSGENGRAISRLIGKHLDHDLAGVLGSEINYYTRKAIAALRGLASEEPKTE</sequence>
<proteinExistence type="predicted"/>
<protein>
    <submittedName>
        <fullName evidence="1">Uncharacterized protein</fullName>
    </submittedName>
</protein>
<dbReference type="EMBL" id="PQ287320">
    <property type="protein sequence ID" value="XHV10746.1"/>
    <property type="molecule type" value="Genomic_DNA"/>
</dbReference>
<reference evidence="1" key="1">
    <citation type="submission" date="2024-10" db="EMBL/GenBank/DDBJ databases">
        <title>Genetic diversity among independent isolates of the Dolichocephalovirinae subfamily.</title>
        <authorList>
            <person name="Ely B."/>
            <person name="Thomas Q."/>
            <person name="Mohammadi T."/>
        </authorList>
    </citation>
    <scope>NUCLEOTIDE SEQUENCE</scope>
</reference>
<evidence type="ECO:0000313" key="1">
    <source>
        <dbReference type="EMBL" id="XHV10746.1"/>
    </source>
</evidence>
<accession>A0AB74UH69</accession>